<comment type="caution">
    <text evidence="1">The sequence shown here is derived from an EMBL/GenBank/DDBJ whole genome shotgun (WGS) entry which is preliminary data.</text>
</comment>
<name>A0A4R6DVB2_9RHOO</name>
<proteinExistence type="predicted"/>
<dbReference type="RefSeq" id="WP_133592613.1">
    <property type="nucleotide sequence ID" value="NZ_SNVV01000012.1"/>
</dbReference>
<reference evidence="1 2" key="1">
    <citation type="submission" date="2019-03" db="EMBL/GenBank/DDBJ databases">
        <title>Genomic Encyclopedia of Type Strains, Phase IV (KMG-IV): sequencing the most valuable type-strain genomes for metagenomic binning, comparative biology and taxonomic classification.</title>
        <authorList>
            <person name="Goeker M."/>
        </authorList>
    </citation>
    <scope>NUCLEOTIDE SEQUENCE [LARGE SCALE GENOMIC DNA]</scope>
    <source>
        <strain evidence="1 2">DSM 12121</strain>
    </source>
</reference>
<dbReference type="Proteomes" id="UP000295129">
    <property type="component" value="Unassembled WGS sequence"/>
</dbReference>
<sequence length="197" mass="20363">MTCCQSLDLAIRRGVTFSHVLMWAAEPVIFHAIAALAAAPSATLTVPGHGLPDGWYAAVVSAPSLPGLLARSEPPAPDDYRPVRVLDADTVEFNGINSAGWKYKGGGYLRAYTPVPLAGCTAELVVLDRPGGTVLLALTSDPDGGIVLDDDAKTITLALSADAAAALTWKRGVYELRITSAGGVTTRIAAGAVEVLP</sequence>
<dbReference type="EMBL" id="SNVV01000012">
    <property type="protein sequence ID" value="TDN49176.1"/>
    <property type="molecule type" value="Genomic_DNA"/>
</dbReference>
<dbReference type="AlphaFoldDB" id="A0A4R6DVB2"/>
<gene>
    <name evidence="1" type="ORF">C7389_11227</name>
</gene>
<keyword evidence="2" id="KW-1185">Reference proteome</keyword>
<organism evidence="1 2">
    <name type="scientific">Azoarcus indigens</name>
    <dbReference type="NCBI Taxonomy" id="29545"/>
    <lineage>
        <taxon>Bacteria</taxon>
        <taxon>Pseudomonadati</taxon>
        <taxon>Pseudomonadota</taxon>
        <taxon>Betaproteobacteria</taxon>
        <taxon>Rhodocyclales</taxon>
        <taxon>Zoogloeaceae</taxon>
        <taxon>Azoarcus</taxon>
    </lineage>
</organism>
<accession>A0A4R6DVB2</accession>
<evidence type="ECO:0000313" key="2">
    <source>
        <dbReference type="Proteomes" id="UP000295129"/>
    </source>
</evidence>
<protein>
    <submittedName>
        <fullName evidence="1">Uncharacterized protein</fullName>
    </submittedName>
</protein>
<evidence type="ECO:0000313" key="1">
    <source>
        <dbReference type="EMBL" id="TDN49176.1"/>
    </source>
</evidence>
<dbReference type="OrthoDB" id="8913184at2"/>